<evidence type="ECO:0000313" key="1">
    <source>
        <dbReference type="EMBL" id="MTE19653.1"/>
    </source>
</evidence>
<name>A0A6G2BC65_9ACTN</name>
<gene>
    <name evidence="1" type="ORF">F0L17_11040</name>
</gene>
<evidence type="ECO:0000313" key="2">
    <source>
        <dbReference type="Proteomes" id="UP000473014"/>
    </source>
</evidence>
<dbReference type="Proteomes" id="UP000473014">
    <property type="component" value="Unassembled WGS sequence"/>
</dbReference>
<reference evidence="1 2" key="1">
    <citation type="submission" date="2019-11" db="EMBL/GenBank/DDBJ databases">
        <authorList>
            <person name="Yuan L."/>
        </authorList>
    </citation>
    <scope>NUCLEOTIDE SEQUENCE [LARGE SCALE GENOMIC DNA]</scope>
    <source>
        <strain evidence="1 2">TRM43335</strain>
    </source>
</reference>
<proteinExistence type="predicted"/>
<dbReference type="EMBL" id="WIXO01000001">
    <property type="protein sequence ID" value="MTE19653.1"/>
    <property type="molecule type" value="Genomic_DNA"/>
</dbReference>
<keyword evidence="2" id="KW-1185">Reference proteome</keyword>
<comment type="caution">
    <text evidence="1">The sequence shown here is derived from an EMBL/GenBank/DDBJ whole genome shotgun (WGS) entry which is preliminary data.</text>
</comment>
<dbReference type="RefSeq" id="WP_155070947.1">
    <property type="nucleotide sequence ID" value="NZ_WIXO01000001.1"/>
</dbReference>
<organism evidence="1 2">
    <name type="scientific">Streptomyces taklimakanensis</name>
    <dbReference type="NCBI Taxonomy" id="2569853"/>
    <lineage>
        <taxon>Bacteria</taxon>
        <taxon>Bacillati</taxon>
        <taxon>Actinomycetota</taxon>
        <taxon>Actinomycetes</taxon>
        <taxon>Kitasatosporales</taxon>
        <taxon>Streptomycetaceae</taxon>
        <taxon>Streptomyces</taxon>
    </lineage>
</organism>
<dbReference type="OrthoDB" id="4129060at2"/>
<accession>A0A6G2BC65</accession>
<dbReference type="AlphaFoldDB" id="A0A6G2BC65"/>
<protein>
    <submittedName>
        <fullName evidence="1">Uncharacterized protein</fullName>
    </submittedName>
</protein>
<sequence length="199" mass="22538">MPGEALHQLGDDGARRAKRWLESTTRVKAAWLNTDPYSAGRLEFPWSYGGWNFSYDIGGILHGGEFSGQMFLAECKKYSAAGDQGTHYQSYLAKCYVTLLHHARLADHFMWITWHPFLVGSWGKLCSVDKVREGVLSEASRVFNTESEDEAKALIDEDIAQEVANRLWLLVLSDKQEKLVITPEHRGILIKHEVEAGTW</sequence>